<dbReference type="PROSITE" id="PS00211">
    <property type="entry name" value="ABC_TRANSPORTER_1"/>
    <property type="match status" value="1"/>
</dbReference>
<evidence type="ECO:0000256" key="3">
    <source>
        <dbReference type="ARBA" id="ARBA00022448"/>
    </source>
</evidence>
<keyword evidence="13" id="KW-1185">Reference proteome</keyword>
<feature type="domain" description="ABC transporter" evidence="10">
    <location>
        <begin position="716"/>
        <end position="950"/>
    </location>
</feature>
<dbReference type="Pfam" id="PF00005">
    <property type="entry name" value="ABC_tran"/>
    <property type="match status" value="2"/>
</dbReference>
<dbReference type="SMART" id="SM00382">
    <property type="entry name" value="AAA"/>
    <property type="match status" value="2"/>
</dbReference>
<feature type="transmembrane region" description="Helical" evidence="9">
    <location>
        <begin position="284"/>
        <end position="305"/>
    </location>
</feature>
<dbReference type="InterPro" id="IPR011527">
    <property type="entry name" value="ABC1_TM_dom"/>
</dbReference>
<name>A0ABC9CZ57_9POAL</name>
<evidence type="ECO:0000259" key="10">
    <source>
        <dbReference type="PROSITE" id="PS50893"/>
    </source>
</evidence>
<feature type="domain" description="ABC transporter" evidence="10">
    <location>
        <begin position="373"/>
        <end position="594"/>
    </location>
</feature>
<keyword evidence="5" id="KW-0547">Nucleotide-binding</keyword>
<dbReference type="PANTHER" id="PTHR24223">
    <property type="entry name" value="ATP-BINDING CASSETTE SUB-FAMILY C"/>
    <property type="match status" value="1"/>
</dbReference>
<keyword evidence="7 9" id="KW-1133">Transmembrane helix</keyword>
<dbReference type="InterPro" id="IPR050173">
    <property type="entry name" value="ABC_transporter_C-like"/>
</dbReference>
<dbReference type="InterPro" id="IPR036640">
    <property type="entry name" value="ABC1_TM_sf"/>
</dbReference>
<dbReference type="CDD" id="cd18579">
    <property type="entry name" value="ABC_6TM_ABCC_D1"/>
    <property type="match status" value="1"/>
</dbReference>
<dbReference type="Pfam" id="PF00664">
    <property type="entry name" value="ABC_membrane"/>
    <property type="match status" value="2"/>
</dbReference>
<evidence type="ECO:0000256" key="7">
    <source>
        <dbReference type="ARBA" id="ARBA00022989"/>
    </source>
</evidence>
<comment type="similarity">
    <text evidence="2">Belongs to the ABC transporter superfamily. ABCC family. Conjugate transporter (TC 3.A.1.208) subfamily.</text>
</comment>
<keyword evidence="6" id="KW-0067">ATP-binding</keyword>
<feature type="domain" description="ABC transmembrane type-1" evidence="11">
    <location>
        <begin position="59"/>
        <end position="339"/>
    </location>
</feature>
<dbReference type="Gene3D" id="3.40.50.300">
    <property type="entry name" value="P-loop containing nucleotide triphosphate hydrolases"/>
    <property type="match status" value="2"/>
</dbReference>
<reference evidence="12 13" key="2">
    <citation type="submission" date="2024-10" db="EMBL/GenBank/DDBJ databases">
        <authorList>
            <person name="Ryan C."/>
        </authorList>
    </citation>
    <scope>NUCLEOTIDE SEQUENCE [LARGE SCALE GENOMIC DNA]</scope>
</reference>
<dbReference type="SUPFAM" id="SSF90123">
    <property type="entry name" value="ABC transporter transmembrane region"/>
    <property type="match status" value="2"/>
</dbReference>
<feature type="transmembrane region" description="Helical" evidence="9">
    <location>
        <begin position="190"/>
        <end position="212"/>
    </location>
</feature>
<dbReference type="Proteomes" id="UP001497457">
    <property type="component" value="Chromosome 30rd"/>
</dbReference>
<keyword evidence="8 9" id="KW-0472">Membrane</keyword>
<dbReference type="CDD" id="cd03244">
    <property type="entry name" value="ABCC_MRP_domain2"/>
    <property type="match status" value="1"/>
</dbReference>
<dbReference type="PROSITE" id="PS50929">
    <property type="entry name" value="ABC_TM1F"/>
    <property type="match status" value="1"/>
</dbReference>
<dbReference type="InterPro" id="IPR044746">
    <property type="entry name" value="ABCC_6TM_D1"/>
</dbReference>
<dbReference type="SUPFAM" id="SSF52540">
    <property type="entry name" value="P-loop containing nucleoside triphosphate hydrolases"/>
    <property type="match status" value="2"/>
</dbReference>
<evidence type="ECO:0000256" key="5">
    <source>
        <dbReference type="ARBA" id="ARBA00022741"/>
    </source>
</evidence>
<dbReference type="FunFam" id="1.20.1560.10:FF:000003">
    <property type="entry name" value="ABC transporter C family member 10"/>
    <property type="match status" value="1"/>
</dbReference>
<evidence type="ECO:0000256" key="6">
    <source>
        <dbReference type="ARBA" id="ARBA00022840"/>
    </source>
</evidence>
<dbReference type="AlphaFoldDB" id="A0ABC9CZ57"/>
<dbReference type="InterPro" id="IPR017871">
    <property type="entry name" value="ABC_transporter-like_CS"/>
</dbReference>
<comment type="subcellular location">
    <subcellularLocation>
        <location evidence="1">Membrane</location>
        <topology evidence="1">Multi-pass membrane protein</topology>
    </subcellularLocation>
</comment>
<dbReference type="EMBL" id="OZ075140">
    <property type="protein sequence ID" value="CAL5028362.1"/>
    <property type="molecule type" value="Genomic_DNA"/>
</dbReference>
<organism evidence="12 13">
    <name type="scientific">Urochloa decumbens</name>
    <dbReference type="NCBI Taxonomy" id="240449"/>
    <lineage>
        <taxon>Eukaryota</taxon>
        <taxon>Viridiplantae</taxon>
        <taxon>Streptophyta</taxon>
        <taxon>Embryophyta</taxon>
        <taxon>Tracheophyta</taxon>
        <taxon>Spermatophyta</taxon>
        <taxon>Magnoliopsida</taxon>
        <taxon>Liliopsida</taxon>
        <taxon>Poales</taxon>
        <taxon>Poaceae</taxon>
        <taxon>PACMAD clade</taxon>
        <taxon>Panicoideae</taxon>
        <taxon>Panicodae</taxon>
        <taxon>Paniceae</taxon>
        <taxon>Melinidinae</taxon>
        <taxon>Urochloa</taxon>
    </lineage>
</organism>
<dbReference type="CDD" id="cd03250">
    <property type="entry name" value="ABCC_MRP_domain1"/>
    <property type="match status" value="1"/>
</dbReference>
<keyword evidence="4 9" id="KW-0812">Transmembrane</keyword>
<dbReference type="PANTHER" id="PTHR24223:SF369">
    <property type="entry name" value="ABC TRANSPORTER C FAMILY MEMBER 10"/>
    <property type="match status" value="1"/>
</dbReference>
<accession>A0ABC9CZ57</accession>
<dbReference type="FunFam" id="3.40.50.300:FF:000997">
    <property type="entry name" value="Multidrug resistance-associated protein 1"/>
    <property type="match status" value="1"/>
</dbReference>
<dbReference type="InterPro" id="IPR003593">
    <property type="entry name" value="AAA+_ATPase"/>
</dbReference>
<dbReference type="PROSITE" id="PS50893">
    <property type="entry name" value="ABC_TRANSPORTER_2"/>
    <property type="match status" value="2"/>
</dbReference>
<sequence>MGYAKPLEDKDLPLLDSTDRAHNQYLMFLEKLNSKKRLQRDGTPSVFWTIISCHKSGILISGLFALIKVVTLSSGPLLLKAFVNVSLGKGTFTYEAYVLTAALFLCKCCESLSQRQWYFRTRRLGLQVSSFLSAAVYKKQQKLSNSAKMKHSSAEIMSYVTVDAYRIGEFPYRFHQTWTASIQLCIALSILYNAVGLAMIASLVVIIITVFCNTPVAKLQHKFQSELRKAQDVRLKAMSESLTHMKVLKLYAWEKHFKMAIEGLREVEYKWLSAFQLSRAYSRVLFWASPVFVSAATFLTCYLLKIPLDASNVFTFVATLSLVQDPIRQIPDVIGVVIQAKVAFSRIAKFLDAPELSGQVRNEHCVSEFPVVINSSSFSWDENPFKPTLKNINLVVKTRSKIAICGEVGSGKSTLLAAVLGEVLKTEGMIQVCGKIAYVSQNAWIQTGTVQDNILFVSPMDKQRYQETLLRCCLVKDLEMLPYGDLTQIGERGVTLSGGQKQRIQLARALYKNADIYLLDDPFSAVDAHTATILFNEYVMGALSGKTVLLVTHQVDFLPIFDSILLMSNGEIIRCAPYQDLMVSCQEFQNLTSRSLFSQLLVSLFRAPVSFYDSTPLGRVLSRVSSDLSIVDLDVPFTFIANDSLGNQVAGFVGMALSYALSLNVSFVFSIQNQCNLANQIVSVERVNQFMEIQSEAAEVVQEHQPSQDWPQVGRVEFRDLKIRYRQDAPFVLHGITCTFEGGDKIGIVGRTGSGKTTLTNALFRLVEPAEGKILVDSIDITTIGLYDLRSRLGVIPQDPVLFQGTIRYNLDPIGKFSDEEVWEVIQKCQLLDSVQEKVQGLDSLVFEDGSNWSMGQRQLICLGRILLRKCRILVLDEATASIDNATDAILQKIIRTEFKDCTIITVAHRIPTVMDCSTVLAMSDGKVVEYGKPMKLMETEGSLFCDLLKEHWSYKSN</sequence>
<evidence type="ECO:0000313" key="12">
    <source>
        <dbReference type="EMBL" id="CAL5028362.1"/>
    </source>
</evidence>
<evidence type="ECO:0000313" key="13">
    <source>
        <dbReference type="Proteomes" id="UP001497457"/>
    </source>
</evidence>
<evidence type="ECO:0000256" key="9">
    <source>
        <dbReference type="SAM" id="Phobius"/>
    </source>
</evidence>
<keyword evidence="3" id="KW-0813">Transport</keyword>
<proteinExistence type="inferred from homology"/>
<dbReference type="GO" id="GO:0005524">
    <property type="term" value="F:ATP binding"/>
    <property type="evidence" value="ECO:0007669"/>
    <property type="project" value="UniProtKB-KW"/>
</dbReference>
<dbReference type="InterPro" id="IPR003439">
    <property type="entry name" value="ABC_transporter-like_ATP-bd"/>
</dbReference>
<reference evidence="13" key="1">
    <citation type="submission" date="2024-06" db="EMBL/GenBank/DDBJ databases">
        <authorList>
            <person name="Ryan C."/>
        </authorList>
    </citation>
    <scope>NUCLEOTIDE SEQUENCE [LARGE SCALE GENOMIC DNA]</scope>
</reference>
<dbReference type="InterPro" id="IPR027417">
    <property type="entry name" value="P-loop_NTPase"/>
</dbReference>
<dbReference type="Gene3D" id="1.20.1560.10">
    <property type="entry name" value="ABC transporter type 1, transmembrane domain"/>
    <property type="match status" value="1"/>
</dbReference>
<evidence type="ECO:0000259" key="11">
    <source>
        <dbReference type="PROSITE" id="PS50929"/>
    </source>
</evidence>
<protein>
    <submittedName>
        <fullName evidence="12">Uncharacterized protein</fullName>
    </submittedName>
</protein>
<dbReference type="GO" id="GO:0016020">
    <property type="term" value="C:membrane"/>
    <property type="evidence" value="ECO:0007669"/>
    <property type="project" value="UniProtKB-SubCell"/>
</dbReference>
<evidence type="ECO:0000256" key="1">
    <source>
        <dbReference type="ARBA" id="ARBA00004141"/>
    </source>
</evidence>
<evidence type="ECO:0000256" key="8">
    <source>
        <dbReference type="ARBA" id="ARBA00023136"/>
    </source>
</evidence>
<dbReference type="FunFam" id="3.40.50.300:FF:000169">
    <property type="entry name" value="ABC transporter C family member 3"/>
    <property type="match status" value="1"/>
</dbReference>
<evidence type="ECO:0000256" key="2">
    <source>
        <dbReference type="ARBA" id="ARBA00009726"/>
    </source>
</evidence>
<evidence type="ECO:0000256" key="4">
    <source>
        <dbReference type="ARBA" id="ARBA00022692"/>
    </source>
</evidence>
<gene>
    <name evidence="12" type="ORF">URODEC1_LOCUS79854</name>
</gene>